<gene>
    <name evidence="9" type="ORF">FSP39_018847</name>
</gene>
<evidence type="ECO:0000256" key="7">
    <source>
        <dbReference type="ARBA" id="ARBA00026004"/>
    </source>
</evidence>
<feature type="coiled-coil region" evidence="8">
    <location>
        <begin position="157"/>
        <end position="286"/>
    </location>
</feature>
<dbReference type="EMBL" id="VSWD01000003">
    <property type="protein sequence ID" value="KAK3106380.1"/>
    <property type="molecule type" value="Genomic_DNA"/>
</dbReference>
<keyword evidence="5 8" id="KW-0175">Coiled coil</keyword>
<sequence>AKPHLGVNEHHLAQITNYMRFTRYQRGLRLRAVDICFEDLVGSRLNDTTYTIDEVTEMLEGLQSLVRSEVEGELDNTAYTNVLLLRQMFQQAEKWHLKLQADISELENRELIEQIADFEEKEFAGTKRDTDLKSVLRNVKLGPLNESGGTALLHMKIEELEQQNRQLAEHSKHLEKQVKSLGGTVAPMAVAKGANSSKDDEEMDELRHKLSGLESELAQTKRSGAQTTGAMETDLASTKHELLRIREMLELAEKELEKKVSQTNPFKNLKKMLMKKNDQLKDLRKRLSK</sequence>
<dbReference type="GO" id="GO:1903565">
    <property type="term" value="P:negative regulation of protein localization to cilium"/>
    <property type="evidence" value="ECO:0007669"/>
    <property type="project" value="TreeGrafter"/>
</dbReference>
<dbReference type="InterPro" id="IPR026157">
    <property type="entry name" value="LZTFL1"/>
</dbReference>
<name>A0AA88YV84_PINIB</name>
<dbReference type="Proteomes" id="UP001186944">
    <property type="component" value="Unassembled WGS sequence"/>
</dbReference>
<dbReference type="AlphaFoldDB" id="A0AA88YV84"/>
<comment type="caution">
    <text evidence="9">The sequence shown here is derived from an EMBL/GenBank/DDBJ whole genome shotgun (WGS) entry which is preliminary data.</text>
</comment>
<dbReference type="PANTHER" id="PTHR21635:SF0">
    <property type="entry name" value="LEUCINE ZIPPER TRANSCRIPTION FACTOR-LIKE PROTEIN 1"/>
    <property type="match status" value="1"/>
</dbReference>
<comment type="subunit">
    <text evidence="7">Self-associates. Interacts with BBS9; the interaction mediates the association of LZTL1 with the BBsome complex and regulates BBSome ciliary trafficking.</text>
</comment>
<organism evidence="9 10">
    <name type="scientific">Pinctada imbricata</name>
    <name type="common">Atlantic pearl-oyster</name>
    <name type="synonym">Pinctada martensii</name>
    <dbReference type="NCBI Taxonomy" id="66713"/>
    <lineage>
        <taxon>Eukaryota</taxon>
        <taxon>Metazoa</taxon>
        <taxon>Spiralia</taxon>
        <taxon>Lophotrochozoa</taxon>
        <taxon>Mollusca</taxon>
        <taxon>Bivalvia</taxon>
        <taxon>Autobranchia</taxon>
        <taxon>Pteriomorphia</taxon>
        <taxon>Pterioida</taxon>
        <taxon>Pterioidea</taxon>
        <taxon>Pteriidae</taxon>
        <taxon>Pinctada</taxon>
    </lineage>
</organism>
<proteinExistence type="inferred from homology"/>
<evidence type="ECO:0000256" key="2">
    <source>
        <dbReference type="ARBA" id="ARBA00008868"/>
    </source>
</evidence>
<comment type="subcellular location">
    <subcellularLocation>
        <location evidence="1">Cytoplasm</location>
    </subcellularLocation>
</comment>
<evidence type="ECO:0000256" key="6">
    <source>
        <dbReference type="ARBA" id="ARBA00024898"/>
    </source>
</evidence>
<keyword evidence="10" id="KW-1185">Reference proteome</keyword>
<dbReference type="Pfam" id="PF15294">
    <property type="entry name" value="Leu_zip"/>
    <property type="match status" value="1"/>
</dbReference>
<evidence type="ECO:0000256" key="1">
    <source>
        <dbReference type="ARBA" id="ARBA00004496"/>
    </source>
</evidence>
<reference evidence="9" key="1">
    <citation type="submission" date="2019-08" db="EMBL/GenBank/DDBJ databases">
        <title>The improved chromosome-level genome for the pearl oyster Pinctada fucata martensii using PacBio sequencing and Hi-C.</title>
        <authorList>
            <person name="Zheng Z."/>
        </authorList>
    </citation>
    <scope>NUCLEOTIDE SEQUENCE</scope>
    <source>
        <strain evidence="9">ZZ-2019</strain>
        <tissue evidence="9">Adductor muscle</tissue>
    </source>
</reference>
<evidence type="ECO:0000256" key="4">
    <source>
        <dbReference type="ARBA" id="ARBA00022490"/>
    </source>
</evidence>
<comment type="similarity">
    <text evidence="2">Belongs to the LZTFL1 family.</text>
</comment>
<evidence type="ECO:0000256" key="5">
    <source>
        <dbReference type="ARBA" id="ARBA00023054"/>
    </source>
</evidence>
<dbReference type="PANTHER" id="PTHR21635">
    <property type="entry name" value="LEUCINE ZIPPER TRANSCRIPTION FACTOR LIKE"/>
    <property type="match status" value="1"/>
</dbReference>
<evidence type="ECO:0000256" key="8">
    <source>
        <dbReference type="SAM" id="Coils"/>
    </source>
</evidence>
<comment type="function">
    <text evidence="6">Regulates ciliary localization of the BBSome complex. Together with the BBSome complex, controls SMO ciliary trafficking and contributes to the sonic hedgehog (SHH) pathway regulation. May play a role in neurite outgrowth. May have tumor suppressor function.</text>
</comment>
<keyword evidence="4" id="KW-0963">Cytoplasm</keyword>
<evidence type="ECO:0000256" key="3">
    <source>
        <dbReference type="ARBA" id="ARBA00018920"/>
    </source>
</evidence>
<feature type="non-terminal residue" evidence="9">
    <location>
        <position position="1"/>
    </location>
</feature>
<evidence type="ECO:0000313" key="9">
    <source>
        <dbReference type="EMBL" id="KAK3106380.1"/>
    </source>
</evidence>
<dbReference type="GO" id="GO:0005737">
    <property type="term" value="C:cytoplasm"/>
    <property type="evidence" value="ECO:0007669"/>
    <property type="project" value="UniProtKB-SubCell"/>
</dbReference>
<accession>A0AA88YV84</accession>
<protein>
    <recommendedName>
        <fullName evidence="3">Leucine zipper transcription factor-like protein 1</fullName>
    </recommendedName>
</protein>
<evidence type="ECO:0000313" key="10">
    <source>
        <dbReference type="Proteomes" id="UP001186944"/>
    </source>
</evidence>